<name>A0ABR4BGR8_9LECA</name>
<organism evidence="1 2">
    <name type="scientific">Lepraria finkii</name>
    <dbReference type="NCBI Taxonomy" id="1340010"/>
    <lineage>
        <taxon>Eukaryota</taxon>
        <taxon>Fungi</taxon>
        <taxon>Dikarya</taxon>
        <taxon>Ascomycota</taxon>
        <taxon>Pezizomycotina</taxon>
        <taxon>Lecanoromycetes</taxon>
        <taxon>OSLEUM clade</taxon>
        <taxon>Lecanoromycetidae</taxon>
        <taxon>Lecanorales</taxon>
        <taxon>Lecanorineae</taxon>
        <taxon>Stereocaulaceae</taxon>
        <taxon>Lepraria</taxon>
    </lineage>
</organism>
<evidence type="ECO:0008006" key="3">
    <source>
        <dbReference type="Google" id="ProtNLM"/>
    </source>
</evidence>
<sequence length="115" mass="13234">MASLLDLPTELRLQLYGDLPIGEFKISIDRNLSQLSCDRKYTTRQPSILLVNKQIHEEASTVLYKSTIFTLVLNNHCPFYIYDSAKRQYQAQLDSITSQIHTSQLYGYAFRLSAV</sequence>
<reference evidence="1 2" key="1">
    <citation type="submission" date="2024-09" db="EMBL/GenBank/DDBJ databases">
        <title>Rethinking Asexuality: The Enigmatic Case of Functional Sexual Genes in Lepraria (Stereocaulaceae).</title>
        <authorList>
            <person name="Doellman M."/>
            <person name="Sun Y."/>
            <person name="Barcenas-Pena A."/>
            <person name="Lumbsch H.T."/>
            <person name="Grewe F."/>
        </authorList>
    </citation>
    <scope>NUCLEOTIDE SEQUENCE [LARGE SCALE GENOMIC DNA]</scope>
    <source>
        <strain evidence="1 2">Grewe 0041</strain>
    </source>
</reference>
<proteinExistence type="predicted"/>
<dbReference type="Proteomes" id="UP001590951">
    <property type="component" value="Unassembled WGS sequence"/>
</dbReference>
<protein>
    <recommendedName>
        <fullName evidence="3">F-box domain-containing protein</fullName>
    </recommendedName>
</protein>
<accession>A0ABR4BGR8</accession>
<keyword evidence="2" id="KW-1185">Reference proteome</keyword>
<evidence type="ECO:0000313" key="1">
    <source>
        <dbReference type="EMBL" id="KAL2055984.1"/>
    </source>
</evidence>
<comment type="caution">
    <text evidence="1">The sequence shown here is derived from an EMBL/GenBank/DDBJ whole genome shotgun (WGS) entry which is preliminary data.</text>
</comment>
<gene>
    <name evidence="1" type="ORF">ABVK25_003626</name>
</gene>
<dbReference type="EMBL" id="JBHFEH010000009">
    <property type="protein sequence ID" value="KAL2055984.1"/>
    <property type="molecule type" value="Genomic_DNA"/>
</dbReference>
<evidence type="ECO:0000313" key="2">
    <source>
        <dbReference type="Proteomes" id="UP001590951"/>
    </source>
</evidence>